<gene>
    <name evidence="1" type="ORF">P186_2536</name>
</gene>
<dbReference type="BioCyc" id="PSP1104324:GJSN-2482-MONOMER"/>
<dbReference type="STRING" id="1104324.P186_2536"/>
<dbReference type="Proteomes" id="UP000005867">
    <property type="component" value="Chromosome"/>
</dbReference>
<dbReference type="RefSeq" id="WP_014289747.1">
    <property type="nucleotide sequence ID" value="NC_016645.1"/>
</dbReference>
<evidence type="ECO:0008006" key="3">
    <source>
        <dbReference type="Google" id="ProtNLM"/>
    </source>
</evidence>
<dbReference type="GeneID" id="11594138"/>
<keyword evidence="2" id="KW-1185">Reference proteome</keyword>
<evidence type="ECO:0000313" key="1">
    <source>
        <dbReference type="EMBL" id="AET33922.1"/>
    </source>
</evidence>
<accession>G7VD43</accession>
<evidence type="ECO:0000313" key="2">
    <source>
        <dbReference type="Proteomes" id="UP000005867"/>
    </source>
</evidence>
<organism evidence="1 2">
    <name type="scientific">Pyrobaculum ferrireducens</name>
    <dbReference type="NCBI Taxonomy" id="1104324"/>
    <lineage>
        <taxon>Archaea</taxon>
        <taxon>Thermoproteota</taxon>
        <taxon>Thermoprotei</taxon>
        <taxon>Thermoproteales</taxon>
        <taxon>Thermoproteaceae</taxon>
        <taxon>Pyrobaculum</taxon>
    </lineage>
</organism>
<dbReference type="AlphaFoldDB" id="G7VD43"/>
<dbReference type="HOGENOM" id="CLU_1631711_0_0_2"/>
<reference evidence="1 2" key="1">
    <citation type="journal article" date="2012" name="J. Bacteriol.">
        <title>Complete genome sequence of strain 1860, a crenarchaeon of the genus pyrobaculum able to grow with various electron acceptors.</title>
        <authorList>
            <person name="Mardanov A.V."/>
            <person name="Gumerov V.M."/>
            <person name="Slobodkina G.B."/>
            <person name="Beletsky A.V."/>
            <person name="Bonch-Osmolovskaya E.A."/>
            <person name="Ravin N.V."/>
            <person name="Skryabin K.G."/>
        </authorList>
    </citation>
    <scope>NUCLEOTIDE SEQUENCE [LARGE SCALE GENOMIC DNA]</scope>
    <source>
        <strain evidence="1 2">1860</strain>
    </source>
</reference>
<dbReference type="KEGG" id="pyr:P186_2536"/>
<sequence length="159" mass="17523">MYAVARLYGYTEEVGFKAWLGVDLARALGVRVGDGLRIESKAGVSSARVVEVVETVKAGLLLTVDVYMAVSGFRTVLIKRLSRVYEAGSVAMGVEAARALDADQLMKLVNLMIVYRVPVFTNFTGFVQAEDGSWVKLLVREISPREPAYVSKETKIFIR</sequence>
<dbReference type="EMBL" id="CP003098">
    <property type="protein sequence ID" value="AET33922.1"/>
    <property type="molecule type" value="Genomic_DNA"/>
</dbReference>
<protein>
    <recommendedName>
        <fullName evidence="3">Molybdopterin-binding protein</fullName>
    </recommendedName>
</protein>
<name>G7VD43_9CREN</name>
<dbReference type="eggNOG" id="arCOG05486">
    <property type="taxonomic scope" value="Archaea"/>
</dbReference>
<dbReference type="OrthoDB" id="27585at2157"/>
<proteinExistence type="predicted"/>